<evidence type="ECO:0000313" key="3">
    <source>
        <dbReference type="EMBL" id="AOZ97545.1"/>
    </source>
</evidence>
<feature type="coiled-coil region" evidence="1">
    <location>
        <begin position="59"/>
        <end position="86"/>
    </location>
</feature>
<dbReference type="GO" id="GO:0005524">
    <property type="term" value="F:ATP binding"/>
    <property type="evidence" value="ECO:0007669"/>
    <property type="project" value="InterPro"/>
</dbReference>
<dbReference type="Proteomes" id="UP000179284">
    <property type="component" value="Chromosome I"/>
</dbReference>
<dbReference type="Gene3D" id="3.40.50.300">
    <property type="entry name" value="P-loop containing nucleotide triphosphate hydrolases"/>
    <property type="match status" value="1"/>
</dbReference>
<dbReference type="SMART" id="SM00382">
    <property type="entry name" value="AAA"/>
    <property type="match status" value="1"/>
</dbReference>
<dbReference type="SUPFAM" id="SSF52540">
    <property type="entry name" value="P-loop containing nucleoside triphosphate hydrolases"/>
    <property type="match status" value="1"/>
</dbReference>
<dbReference type="Pfam" id="PF01695">
    <property type="entry name" value="IstB_IS21"/>
    <property type="match status" value="1"/>
</dbReference>
<sequence length="327" mass="37933">MPLTNAQYDQIMHEYEERRALHRQELEERQRYVYENVPGYKDLEDQTATASVTFGKRLLSGERLDRSALRQELAELARQKLLLLTEAGFSSDYLDMGYTCQDCKDTGYVGNEKCHCFKQKIIETLYDKSNLKMLTKTANFKLMSDKYYQGEDLKRFHGAVNAAEDFINNFNSDYQNLFIYGTVGTGKSFLSTCIANELLKKGHSVIYFSSTGLFELLAENSFDYRNKQELRSIYDDLYGCELLIIDDLGTERTNSFVASELFSCLNERDIRKKATIITTNLSLEELQMTYSDRIFSRVTSNYKLLKLSGQDIRKIKKIARKESEDFQ</sequence>
<dbReference type="KEGG" id="bhu:bhn_I2513"/>
<dbReference type="NCBIfam" id="NF005304">
    <property type="entry name" value="PRK06835.1"/>
    <property type="match status" value="1"/>
</dbReference>
<dbReference type="OrthoDB" id="9776217at2"/>
<proteinExistence type="predicted"/>
<dbReference type="PANTHER" id="PTHR30050">
    <property type="entry name" value="CHROMOSOMAL REPLICATION INITIATOR PROTEIN DNAA"/>
    <property type="match status" value="1"/>
</dbReference>
<protein>
    <submittedName>
        <fullName evidence="3">DNA replication protein DnaC</fullName>
    </submittedName>
</protein>
<dbReference type="CDD" id="cd00009">
    <property type="entry name" value="AAA"/>
    <property type="match status" value="1"/>
</dbReference>
<evidence type="ECO:0000313" key="4">
    <source>
        <dbReference type="Proteomes" id="UP000179284"/>
    </source>
</evidence>
<gene>
    <name evidence="3" type="ORF">bhn_I2513</name>
</gene>
<evidence type="ECO:0000259" key="2">
    <source>
        <dbReference type="SMART" id="SM00382"/>
    </source>
</evidence>
<dbReference type="InterPro" id="IPR002611">
    <property type="entry name" value="IstB_ATP-bd"/>
</dbReference>
<feature type="domain" description="AAA+ ATPase" evidence="2">
    <location>
        <begin position="173"/>
        <end position="305"/>
    </location>
</feature>
<reference evidence="4" key="1">
    <citation type="submission" date="2016-10" db="EMBL/GenBank/DDBJ databases">
        <title>The complete genome sequence of the rumen bacterium Butyrivibrio hungatei MB2003.</title>
        <authorList>
            <person name="Palevich N."/>
            <person name="Kelly W.J."/>
            <person name="Leahy S.C."/>
            <person name="Altermann E."/>
            <person name="Rakonjac J."/>
            <person name="Attwood G.T."/>
        </authorList>
    </citation>
    <scope>NUCLEOTIDE SEQUENCE [LARGE SCALE GENOMIC DNA]</scope>
    <source>
        <strain evidence="4">MB2003</strain>
    </source>
</reference>
<keyword evidence="4" id="KW-1185">Reference proteome</keyword>
<dbReference type="EMBL" id="CP017831">
    <property type="protein sequence ID" value="AOZ97545.1"/>
    <property type="molecule type" value="Genomic_DNA"/>
</dbReference>
<dbReference type="InterPro" id="IPR003593">
    <property type="entry name" value="AAA+_ATPase"/>
</dbReference>
<dbReference type="InterPro" id="IPR027417">
    <property type="entry name" value="P-loop_NTPase"/>
</dbReference>
<name>A0A1D9P5U2_9FIRM</name>
<organism evidence="3 4">
    <name type="scientific">Butyrivibrio hungatei</name>
    <dbReference type="NCBI Taxonomy" id="185008"/>
    <lineage>
        <taxon>Bacteria</taxon>
        <taxon>Bacillati</taxon>
        <taxon>Bacillota</taxon>
        <taxon>Clostridia</taxon>
        <taxon>Lachnospirales</taxon>
        <taxon>Lachnospiraceae</taxon>
        <taxon>Butyrivibrio</taxon>
    </lineage>
</organism>
<keyword evidence="1" id="KW-0175">Coiled coil</keyword>
<dbReference type="AlphaFoldDB" id="A0A1D9P5U2"/>
<dbReference type="RefSeq" id="WP_071177135.1">
    <property type="nucleotide sequence ID" value="NZ_CP017831.1"/>
</dbReference>
<accession>A0A1D9P5U2</accession>
<dbReference type="GO" id="GO:0006260">
    <property type="term" value="P:DNA replication"/>
    <property type="evidence" value="ECO:0007669"/>
    <property type="project" value="TreeGrafter"/>
</dbReference>
<evidence type="ECO:0000256" key="1">
    <source>
        <dbReference type="SAM" id="Coils"/>
    </source>
</evidence>
<dbReference type="PANTHER" id="PTHR30050:SF4">
    <property type="entry name" value="ATP-BINDING PROTEIN RV3427C IN INSERTION SEQUENCE-RELATED"/>
    <property type="match status" value="1"/>
</dbReference>